<sequence>MDLLQVYLDNPRVTPDFDPNNVDINYIADSLGVYVLASMHTTSNRTATALYNLAWKKEYAQELYEEAQEINKQCNGNELTSRDFNKM</sequence>
<dbReference type="InterPro" id="IPR036396">
    <property type="entry name" value="Cyt_P450_sf"/>
</dbReference>
<dbReference type="Gene3D" id="1.10.630.10">
    <property type="entry name" value="Cytochrome P450"/>
    <property type="match status" value="1"/>
</dbReference>
<protein>
    <submittedName>
        <fullName evidence="1">34971_t:CDS:1</fullName>
    </submittedName>
</protein>
<dbReference type="Proteomes" id="UP000789901">
    <property type="component" value="Unassembled WGS sequence"/>
</dbReference>
<keyword evidence="2" id="KW-1185">Reference proteome</keyword>
<evidence type="ECO:0000313" key="2">
    <source>
        <dbReference type="Proteomes" id="UP000789901"/>
    </source>
</evidence>
<dbReference type="InterPro" id="IPR001128">
    <property type="entry name" value="Cyt_P450"/>
</dbReference>
<dbReference type="EMBL" id="CAJVQB010076389">
    <property type="protein sequence ID" value="CAG8844555.1"/>
    <property type="molecule type" value="Genomic_DNA"/>
</dbReference>
<proteinExistence type="predicted"/>
<dbReference type="SUPFAM" id="SSF48264">
    <property type="entry name" value="Cytochrome P450"/>
    <property type="match status" value="1"/>
</dbReference>
<feature type="non-terminal residue" evidence="1">
    <location>
        <position position="87"/>
    </location>
</feature>
<comment type="caution">
    <text evidence="1">The sequence shown here is derived from an EMBL/GenBank/DDBJ whole genome shotgun (WGS) entry which is preliminary data.</text>
</comment>
<accession>A0ABN7X0L2</accession>
<evidence type="ECO:0000313" key="1">
    <source>
        <dbReference type="EMBL" id="CAG8844555.1"/>
    </source>
</evidence>
<reference evidence="1 2" key="1">
    <citation type="submission" date="2021-06" db="EMBL/GenBank/DDBJ databases">
        <authorList>
            <person name="Kallberg Y."/>
            <person name="Tangrot J."/>
            <person name="Rosling A."/>
        </authorList>
    </citation>
    <scope>NUCLEOTIDE SEQUENCE [LARGE SCALE GENOMIC DNA]</scope>
    <source>
        <strain evidence="1 2">120-4 pot B 10/14</strain>
    </source>
</reference>
<gene>
    <name evidence="1" type="ORF">GMARGA_LOCUS37161</name>
</gene>
<organism evidence="1 2">
    <name type="scientific">Gigaspora margarita</name>
    <dbReference type="NCBI Taxonomy" id="4874"/>
    <lineage>
        <taxon>Eukaryota</taxon>
        <taxon>Fungi</taxon>
        <taxon>Fungi incertae sedis</taxon>
        <taxon>Mucoromycota</taxon>
        <taxon>Glomeromycotina</taxon>
        <taxon>Glomeromycetes</taxon>
        <taxon>Diversisporales</taxon>
        <taxon>Gigasporaceae</taxon>
        <taxon>Gigaspora</taxon>
    </lineage>
</organism>
<dbReference type="Pfam" id="PF00067">
    <property type="entry name" value="p450"/>
    <property type="match status" value="1"/>
</dbReference>
<name>A0ABN7X0L2_GIGMA</name>